<gene>
    <name evidence="1" type="ORF">AQUCO_03400411v1</name>
</gene>
<evidence type="ECO:0000313" key="1">
    <source>
        <dbReference type="EMBL" id="PIA36491.1"/>
    </source>
</evidence>
<name>A0A2G5CYY3_AQUCA</name>
<evidence type="ECO:0000313" key="2">
    <source>
        <dbReference type="Proteomes" id="UP000230069"/>
    </source>
</evidence>
<organism evidence="1 2">
    <name type="scientific">Aquilegia coerulea</name>
    <name type="common">Rocky mountain columbine</name>
    <dbReference type="NCBI Taxonomy" id="218851"/>
    <lineage>
        <taxon>Eukaryota</taxon>
        <taxon>Viridiplantae</taxon>
        <taxon>Streptophyta</taxon>
        <taxon>Embryophyta</taxon>
        <taxon>Tracheophyta</taxon>
        <taxon>Spermatophyta</taxon>
        <taxon>Magnoliopsida</taxon>
        <taxon>Ranunculales</taxon>
        <taxon>Ranunculaceae</taxon>
        <taxon>Thalictroideae</taxon>
        <taxon>Aquilegia</taxon>
    </lineage>
</organism>
<sequence>MIHRCNREGEANAQFPFNKLLLNTRVICADLSTFTLHLNHLTIKIIKYKIFLGKKNPPNFTKILIL</sequence>
<dbReference type="EMBL" id="KZ305051">
    <property type="protein sequence ID" value="PIA36491.1"/>
    <property type="molecule type" value="Genomic_DNA"/>
</dbReference>
<proteinExistence type="predicted"/>
<dbReference type="Proteomes" id="UP000230069">
    <property type="component" value="Unassembled WGS sequence"/>
</dbReference>
<accession>A0A2G5CYY3</accession>
<dbReference type="AlphaFoldDB" id="A0A2G5CYY3"/>
<dbReference type="InParanoid" id="A0A2G5CYY3"/>
<protein>
    <submittedName>
        <fullName evidence="1">Uncharacterized protein</fullName>
    </submittedName>
</protein>
<keyword evidence="2" id="KW-1185">Reference proteome</keyword>
<reference evidence="1 2" key="1">
    <citation type="submission" date="2017-09" db="EMBL/GenBank/DDBJ databases">
        <title>WGS assembly of Aquilegia coerulea Goldsmith.</title>
        <authorList>
            <person name="Hodges S."/>
            <person name="Kramer E."/>
            <person name="Nordborg M."/>
            <person name="Tomkins J."/>
            <person name="Borevitz J."/>
            <person name="Derieg N."/>
            <person name="Yan J."/>
            <person name="Mihaltcheva S."/>
            <person name="Hayes R.D."/>
            <person name="Rokhsar D."/>
        </authorList>
    </citation>
    <scope>NUCLEOTIDE SEQUENCE [LARGE SCALE GENOMIC DNA]</scope>
    <source>
        <strain evidence="2">cv. Goldsmith</strain>
    </source>
</reference>